<gene>
    <name evidence="1" type="ORF">MA16_Dca022178</name>
</gene>
<evidence type="ECO:0000313" key="2">
    <source>
        <dbReference type="Proteomes" id="UP000233837"/>
    </source>
</evidence>
<sequence>MFYGRYVKIYVIFNIEASLQENILLPSDFSNRNMIDENGDDVSGGTCATEVLRRTYKMLKFLLTFIGGVHTASR</sequence>
<keyword evidence="2" id="KW-1185">Reference proteome</keyword>
<reference evidence="1 2" key="1">
    <citation type="journal article" date="2016" name="Sci. Rep.">
        <title>The Dendrobium catenatum Lindl. genome sequence provides insights into polysaccharide synthase, floral development and adaptive evolution.</title>
        <authorList>
            <person name="Zhang G.Q."/>
            <person name="Xu Q."/>
            <person name="Bian C."/>
            <person name="Tsai W.C."/>
            <person name="Yeh C.M."/>
            <person name="Liu K.W."/>
            <person name="Yoshida K."/>
            <person name="Zhang L.S."/>
            <person name="Chang S.B."/>
            <person name="Chen F."/>
            <person name="Shi Y."/>
            <person name="Su Y.Y."/>
            <person name="Zhang Y.Q."/>
            <person name="Chen L.J."/>
            <person name="Yin Y."/>
            <person name="Lin M."/>
            <person name="Huang H."/>
            <person name="Deng H."/>
            <person name="Wang Z.W."/>
            <person name="Zhu S.L."/>
            <person name="Zhao X."/>
            <person name="Deng C."/>
            <person name="Niu S.C."/>
            <person name="Huang J."/>
            <person name="Wang M."/>
            <person name="Liu G.H."/>
            <person name="Yang H.J."/>
            <person name="Xiao X.J."/>
            <person name="Hsiao Y.Y."/>
            <person name="Wu W.L."/>
            <person name="Chen Y.Y."/>
            <person name="Mitsuda N."/>
            <person name="Ohme-Takagi M."/>
            <person name="Luo Y.B."/>
            <person name="Van de Peer Y."/>
            <person name="Liu Z.J."/>
        </authorList>
    </citation>
    <scope>NUCLEOTIDE SEQUENCE [LARGE SCALE GENOMIC DNA]</scope>
    <source>
        <tissue evidence="1">The whole plant</tissue>
    </source>
</reference>
<dbReference type="Proteomes" id="UP000233837">
    <property type="component" value="Unassembled WGS sequence"/>
</dbReference>
<dbReference type="AlphaFoldDB" id="A0A2I0VXI0"/>
<protein>
    <submittedName>
        <fullName evidence="1">Uncharacterized protein</fullName>
    </submittedName>
</protein>
<dbReference type="EMBL" id="KZ503126">
    <property type="protein sequence ID" value="PKU68122.1"/>
    <property type="molecule type" value="Genomic_DNA"/>
</dbReference>
<name>A0A2I0VXI0_9ASPA</name>
<evidence type="ECO:0000313" key="1">
    <source>
        <dbReference type="EMBL" id="PKU68122.1"/>
    </source>
</evidence>
<accession>A0A2I0VXI0</accession>
<reference evidence="1 2" key="2">
    <citation type="journal article" date="2017" name="Nature">
        <title>The Apostasia genome and the evolution of orchids.</title>
        <authorList>
            <person name="Zhang G.Q."/>
            <person name="Liu K.W."/>
            <person name="Li Z."/>
            <person name="Lohaus R."/>
            <person name="Hsiao Y.Y."/>
            <person name="Niu S.C."/>
            <person name="Wang J.Y."/>
            <person name="Lin Y.C."/>
            <person name="Xu Q."/>
            <person name="Chen L.J."/>
            <person name="Yoshida K."/>
            <person name="Fujiwara S."/>
            <person name="Wang Z.W."/>
            <person name="Zhang Y.Q."/>
            <person name="Mitsuda N."/>
            <person name="Wang M."/>
            <person name="Liu G.H."/>
            <person name="Pecoraro L."/>
            <person name="Huang H.X."/>
            <person name="Xiao X.J."/>
            <person name="Lin M."/>
            <person name="Wu X.Y."/>
            <person name="Wu W.L."/>
            <person name="Chen Y.Y."/>
            <person name="Chang S.B."/>
            <person name="Sakamoto S."/>
            <person name="Ohme-Takagi M."/>
            <person name="Yagi M."/>
            <person name="Zeng S.J."/>
            <person name="Shen C.Y."/>
            <person name="Yeh C.M."/>
            <person name="Luo Y.B."/>
            <person name="Tsai W.C."/>
            <person name="Van de Peer Y."/>
            <person name="Liu Z.J."/>
        </authorList>
    </citation>
    <scope>NUCLEOTIDE SEQUENCE [LARGE SCALE GENOMIC DNA]</scope>
    <source>
        <tissue evidence="1">The whole plant</tissue>
    </source>
</reference>
<proteinExistence type="predicted"/>
<organism evidence="1 2">
    <name type="scientific">Dendrobium catenatum</name>
    <dbReference type="NCBI Taxonomy" id="906689"/>
    <lineage>
        <taxon>Eukaryota</taxon>
        <taxon>Viridiplantae</taxon>
        <taxon>Streptophyta</taxon>
        <taxon>Embryophyta</taxon>
        <taxon>Tracheophyta</taxon>
        <taxon>Spermatophyta</taxon>
        <taxon>Magnoliopsida</taxon>
        <taxon>Liliopsida</taxon>
        <taxon>Asparagales</taxon>
        <taxon>Orchidaceae</taxon>
        <taxon>Epidendroideae</taxon>
        <taxon>Malaxideae</taxon>
        <taxon>Dendrobiinae</taxon>
        <taxon>Dendrobium</taxon>
    </lineage>
</organism>